<feature type="compositionally biased region" description="Basic and acidic residues" evidence="4">
    <location>
        <begin position="121"/>
        <end position="138"/>
    </location>
</feature>
<accession>A0A5E4T6H6</accession>
<dbReference type="PANTHER" id="PTHR30332">
    <property type="entry name" value="PROBABLE GENERAL SECRETION PATHWAY PROTEIN D"/>
    <property type="match status" value="1"/>
</dbReference>
<evidence type="ECO:0000313" key="8">
    <source>
        <dbReference type="Proteomes" id="UP000414233"/>
    </source>
</evidence>
<dbReference type="Pfam" id="PF00263">
    <property type="entry name" value="Secretin"/>
    <property type="match status" value="1"/>
</dbReference>
<name>A0A5E4T6H6_9BURK</name>
<evidence type="ECO:0000256" key="3">
    <source>
        <dbReference type="ARBA" id="ARBA00023136"/>
    </source>
</evidence>
<evidence type="ECO:0000259" key="6">
    <source>
        <dbReference type="Pfam" id="PF07655"/>
    </source>
</evidence>
<dbReference type="InterPro" id="IPR050810">
    <property type="entry name" value="Bact_Secretion_Sys_Channel"/>
</dbReference>
<dbReference type="Proteomes" id="UP000414233">
    <property type="component" value="Unassembled WGS sequence"/>
</dbReference>
<feature type="region of interest" description="Disordered" evidence="4">
    <location>
        <begin position="200"/>
        <end position="220"/>
    </location>
</feature>
<dbReference type="AlphaFoldDB" id="A0A5E4T6H6"/>
<feature type="compositionally biased region" description="Basic and acidic residues" evidence="4">
    <location>
        <begin position="468"/>
        <end position="488"/>
    </location>
</feature>
<dbReference type="InterPro" id="IPR004846">
    <property type="entry name" value="T2SS/T3SS_dom"/>
</dbReference>
<dbReference type="GO" id="GO:0009297">
    <property type="term" value="P:pilus assembly"/>
    <property type="evidence" value="ECO:0007669"/>
    <property type="project" value="InterPro"/>
</dbReference>
<dbReference type="InterPro" id="IPR011514">
    <property type="entry name" value="Secretin_N_2"/>
</dbReference>
<reference evidence="7 8" key="1">
    <citation type="submission" date="2019-08" db="EMBL/GenBank/DDBJ databases">
        <authorList>
            <person name="Peeters C."/>
        </authorList>
    </citation>
    <scope>NUCLEOTIDE SEQUENCE [LARGE SCALE GENOMIC DNA]</scope>
    <source>
        <strain evidence="7 8">LMG 30175</strain>
    </source>
</reference>
<feature type="compositionally biased region" description="Polar residues" evidence="4">
    <location>
        <begin position="493"/>
        <end position="508"/>
    </location>
</feature>
<feature type="domain" description="Type II/III secretion system secretin-like" evidence="5">
    <location>
        <begin position="367"/>
        <end position="534"/>
    </location>
</feature>
<feature type="region of interest" description="Disordered" evidence="4">
    <location>
        <begin position="466"/>
        <end position="508"/>
    </location>
</feature>
<feature type="domain" description="Secretin N-terminal" evidence="6">
    <location>
        <begin position="186"/>
        <end position="265"/>
    </location>
</feature>
<keyword evidence="8" id="KW-1185">Reference proteome</keyword>
<evidence type="ECO:0000313" key="7">
    <source>
        <dbReference type="EMBL" id="VVD83816.1"/>
    </source>
</evidence>
<dbReference type="EMBL" id="CABPRZ010000004">
    <property type="protein sequence ID" value="VVD83816.1"/>
    <property type="molecule type" value="Genomic_DNA"/>
</dbReference>
<keyword evidence="7" id="KW-0449">Lipoprotein</keyword>
<feature type="compositionally biased region" description="Polar residues" evidence="4">
    <location>
        <begin position="205"/>
        <end position="214"/>
    </location>
</feature>
<dbReference type="GO" id="GO:0009306">
    <property type="term" value="P:protein secretion"/>
    <property type="evidence" value="ECO:0007669"/>
    <property type="project" value="InterPro"/>
</dbReference>
<evidence type="ECO:0000256" key="2">
    <source>
        <dbReference type="ARBA" id="ARBA00022729"/>
    </source>
</evidence>
<gene>
    <name evidence="7" type="primary">bfpB</name>
    <name evidence="7" type="ORF">PTE30175_01192</name>
</gene>
<comment type="subcellular location">
    <subcellularLocation>
        <location evidence="1">Membrane</location>
    </subcellularLocation>
</comment>
<keyword evidence="2" id="KW-0732">Signal</keyword>
<sequence>MAMRKWAGRICAPLILSACGTPGILQDTDTRVLAARSEAQALTKSYGAKGLSVLEREDGAWLTRRSMPIDSTRSLPAFFDTPATFTSGKALPLPLITQQIGAAHGVPIRVSRNVGAAPAGKDGRDAQRGGGRDARRAAPADGEGNGPMVTVQYKGTLRGLLDTLASRSGTHWTYRNETVEFSRFVTRTFQVKTMPGATSYAASVGKSSDTQAKRSSGGGGGGAGGIELNFGADAKVSMVAELSYWDDLVRAVSGMVSEEGRVSPSTVTSSITVTDTAEVVERIARYVEAENAVLGRQVSLRVQVYSVSLSENSAAGIDWNLVYKAANGVAVELVGAPMGAALGTGVGKLGATHASGRFNGSKLFLQALSQQGRVSTVVDTSVVTLNNQPAPIAVTDNEGYISKVSITQGNLNSMPIVTAEQSMLTTGFVMNLLPTLLDNRSVMLQVQVDLSENHGFKSHAAGLLRAGGELEERSERGKDRTSGKEGDKGGGTTSVQSPRTSSVQTMQRASLKAGETLVLSGFRQAKGNTSKDGLFMYEGGSKSASQGEREIVILISPVLTEGV</sequence>
<feature type="region of interest" description="Disordered" evidence="4">
    <location>
        <begin position="114"/>
        <end position="148"/>
    </location>
</feature>
<evidence type="ECO:0000259" key="5">
    <source>
        <dbReference type="Pfam" id="PF00263"/>
    </source>
</evidence>
<protein>
    <submittedName>
        <fullName evidence="7">Outer membrane lipoprotein BfpB</fullName>
    </submittedName>
</protein>
<evidence type="ECO:0000256" key="4">
    <source>
        <dbReference type="SAM" id="MobiDB-lite"/>
    </source>
</evidence>
<proteinExistence type="predicted"/>
<dbReference type="GO" id="GO:0019867">
    <property type="term" value="C:outer membrane"/>
    <property type="evidence" value="ECO:0007669"/>
    <property type="project" value="InterPro"/>
</dbReference>
<dbReference type="Pfam" id="PF07655">
    <property type="entry name" value="Secretin_N_2"/>
    <property type="match status" value="1"/>
</dbReference>
<evidence type="ECO:0000256" key="1">
    <source>
        <dbReference type="ARBA" id="ARBA00004370"/>
    </source>
</evidence>
<organism evidence="7 8">
    <name type="scientific">Pandoraea terrae</name>
    <dbReference type="NCBI Taxonomy" id="1537710"/>
    <lineage>
        <taxon>Bacteria</taxon>
        <taxon>Pseudomonadati</taxon>
        <taxon>Pseudomonadota</taxon>
        <taxon>Betaproteobacteria</taxon>
        <taxon>Burkholderiales</taxon>
        <taxon>Burkholderiaceae</taxon>
        <taxon>Pandoraea</taxon>
    </lineage>
</organism>
<keyword evidence="3" id="KW-0472">Membrane</keyword>
<dbReference type="PANTHER" id="PTHR30332:SF24">
    <property type="entry name" value="SECRETIN GSPD-RELATED"/>
    <property type="match status" value="1"/>
</dbReference>